<feature type="transmembrane region" description="Helical" evidence="8">
    <location>
        <begin position="450"/>
        <end position="467"/>
    </location>
</feature>
<keyword evidence="3 7" id="KW-0812">Transmembrane</keyword>
<dbReference type="Proteomes" id="UP001138709">
    <property type="component" value="Unassembled WGS sequence"/>
</dbReference>
<comment type="caution">
    <text evidence="10">The sequence shown here is derived from an EMBL/GenBank/DDBJ whole genome shotgun (WGS) entry which is preliminary data.</text>
</comment>
<feature type="transmembrane region" description="Helical" evidence="8">
    <location>
        <begin position="380"/>
        <end position="400"/>
    </location>
</feature>
<dbReference type="InterPro" id="IPR001750">
    <property type="entry name" value="ND/Mrp_TM"/>
</dbReference>
<evidence type="ECO:0000256" key="7">
    <source>
        <dbReference type="RuleBase" id="RU000320"/>
    </source>
</evidence>
<comment type="subcellular location">
    <subcellularLocation>
        <location evidence="1">Cell membrane</location>
        <topology evidence="1">Multi-pass membrane protein</topology>
    </subcellularLocation>
    <subcellularLocation>
        <location evidence="7">Membrane</location>
        <topology evidence="7">Multi-pass membrane protein</topology>
    </subcellularLocation>
</comment>
<feature type="transmembrane region" description="Helical" evidence="8">
    <location>
        <begin position="231"/>
        <end position="250"/>
    </location>
</feature>
<keyword evidence="4 8" id="KW-1133">Transmembrane helix</keyword>
<feature type="transmembrane region" description="Helical" evidence="8">
    <location>
        <begin position="67"/>
        <end position="89"/>
    </location>
</feature>
<evidence type="ECO:0000256" key="5">
    <source>
        <dbReference type="ARBA" id="ARBA00023002"/>
    </source>
</evidence>
<dbReference type="EMBL" id="JAAEDL010000022">
    <property type="protein sequence ID" value="MBR0682685.1"/>
    <property type="molecule type" value="Genomic_DNA"/>
</dbReference>
<evidence type="ECO:0000256" key="1">
    <source>
        <dbReference type="ARBA" id="ARBA00004651"/>
    </source>
</evidence>
<keyword evidence="11" id="KW-1185">Reference proteome</keyword>
<feature type="transmembrane region" description="Helical" evidence="8">
    <location>
        <begin position="151"/>
        <end position="177"/>
    </location>
</feature>
<gene>
    <name evidence="10" type="ORF">GXW74_19495</name>
</gene>
<keyword evidence="6 8" id="KW-0472">Membrane</keyword>
<evidence type="ECO:0000256" key="3">
    <source>
        <dbReference type="ARBA" id="ARBA00022692"/>
    </source>
</evidence>
<feature type="transmembrane region" description="Helical" evidence="8">
    <location>
        <begin position="346"/>
        <end position="368"/>
    </location>
</feature>
<feature type="transmembrane region" description="Helical" evidence="8">
    <location>
        <begin position="197"/>
        <end position="219"/>
    </location>
</feature>
<dbReference type="InterPro" id="IPR052175">
    <property type="entry name" value="ComplexI-like_HydComp"/>
</dbReference>
<evidence type="ECO:0000256" key="4">
    <source>
        <dbReference type="ARBA" id="ARBA00022989"/>
    </source>
</evidence>
<feature type="transmembrane region" description="Helical" evidence="8">
    <location>
        <begin position="287"/>
        <end position="306"/>
    </location>
</feature>
<sequence>MTAVLLAATPLLPLAMLAALAWGPAREKVPDWLWVAPLPGLACAIFAAGGPPLVLDGRLRLNLALDAPGALLLGAASLLWAVAGVYARGYFAGSPGLPRFAAWWLATMAGSLGVFVAGDLIGFYLVYALASLPAWGLVIHDRTARAWRAGGLYLTLTLLGEAALLGAFALLAAFAPGESLAITDVLRALPTSPLRDVTIAMLVIGFGLKAGLVPLHVWLPLAHPAAPAPASAVLSGAIIKAGIIGLLRFLPPEATPEAWGGLLAVVGFVTAFWGVACGVTQREAKAVLAYSSVSQMGVATAAFGLGMAHGLPGTAGAVAAYALAHVLAKGALFLSVGVVGAGRLAVLVPALVLALGFGGLPLTGGWFAKAMVKDAFAGDLAAGLAAASAAGSTVLMLHFVRRLAAMEGARPALPLVACWLAMAALAMAVPWALFGIEAPALLTPAELWKALWPVLLGAAGFMLLWRAGDRMPELPQGDVVVLAGPLRHSMARLAAVLAGVETVFRSWPVAGLALLAMSLAFGVALGGAGR</sequence>
<dbReference type="AlphaFoldDB" id="A0A9X9XG49"/>
<evidence type="ECO:0000313" key="10">
    <source>
        <dbReference type="EMBL" id="MBR0682685.1"/>
    </source>
</evidence>
<proteinExistence type="predicted"/>
<evidence type="ECO:0000256" key="8">
    <source>
        <dbReference type="SAM" id="Phobius"/>
    </source>
</evidence>
<dbReference type="Pfam" id="PF00361">
    <property type="entry name" value="Proton_antipo_M"/>
    <property type="match status" value="1"/>
</dbReference>
<feature type="domain" description="NADH:quinone oxidoreductase/Mrp antiporter transmembrane" evidence="9">
    <location>
        <begin position="117"/>
        <end position="372"/>
    </location>
</feature>
<keyword evidence="2" id="KW-1003">Cell membrane</keyword>
<evidence type="ECO:0000259" key="9">
    <source>
        <dbReference type="Pfam" id="PF00361"/>
    </source>
</evidence>
<dbReference type="GO" id="GO:0005886">
    <property type="term" value="C:plasma membrane"/>
    <property type="evidence" value="ECO:0007669"/>
    <property type="project" value="UniProtKB-SubCell"/>
</dbReference>
<feature type="transmembrane region" description="Helical" evidence="8">
    <location>
        <begin position="506"/>
        <end position="528"/>
    </location>
</feature>
<reference evidence="10" key="1">
    <citation type="submission" date="2020-01" db="EMBL/GenBank/DDBJ databases">
        <authorList>
            <person name="Rat A."/>
        </authorList>
    </citation>
    <scope>NUCLEOTIDE SEQUENCE</scope>
    <source>
        <strain evidence="10">LMG 31228</strain>
    </source>
</reference>
<feature type="transmembrane region" description="Helical" evidence="8">
    <location>
        <begin position="262"/>
        <end position="280"/>
    </location>
</feature>
<dbReference type="RefSeq" id="WP_211848221.1">
    <property type="nucleotide sequence ID" value="NZ_JAAEDL010000022.1"/>
</dbReference>
<dbReference type="GO" id="GO:0016491">
    <property type="term" value="F:oxidoreductase activity"/>
    <property type="evidence" value="ECO:0007669"/>
    <property type="project" value="UniProtKB-KW"/>
</dbReference>
<keyword evidence="5" id="KW-0560">Oxidoreductase</keyword>
<feature type="transmembrane region" description="Helical" evidence="8">
    <location>
        <begin position="318"/>
        <end position="339"/>
    </location>
</feature>
<name>A0A9X9XG49_9PROT</name>
<reference evidence="10" key="2">
    <citation type="journal article" date="2021" name="Syst. Appl. Microbiol.">
        <title>Roseomonas hellenica sp. nov., isolated from roots of wild-growing Alkanna tinctoria.</title>
        <authorList>
            <person name="Rat A."/>
            <person name="Naranjo H.D."/>
            <person name="Lebbe L."/>
            <person name="Cnockaert M."/>
            <person name="Krigas N."/>
            <person name="Grigoriadou K."/>
            <person name="Maloupa E."/>
            <person name="Willems A."/>
        </authorList>
    </citation>
    <scope>NUCLEOTIDE SEQUENCE</scope>
    <source>
        <strain evidence="10">LMG 31228</strain>
    </source>
</reference>
<feature type="transmembrane region" description="Helical" evidence="8">
    <location>
        <begin position="412"/>
        <end position="434"/>
    </location>
</feature>
<evidence type="ECO:0000313" key="11">
    <source>
        <dbReference type="Proteomes" id="UP001138709"/>
    </source>
</evidence>
<dbReference type="PANTHER" id="PTHR42682">
    <property type="entry name" value="HYDROGENASE-4 COMPONENT F"/>
    <property type="match status" value="1"/>
</dbReference>
<evidence type="ECO:0000256" key="2">
    <source>
        <dbReference type="ARBA" id="ARBA00022475"/>
    </source>
</evidence>
<accession>A0A9X9XG49</accession>
<feature type="transmembrane region" description="Helical" evidence="8">
    <location>
        <begin position="31"/>
        <end position="55"/>
    </location>
</feature>
<organism evidence="10 11">
    <name type="scientific">Neoroseomonas eburnea</name>
    <dbReference type="NCBI Taxonomy" id="1346889"/>
    <lineage>
        <taxon>Bacteria</taxon>
        <taxon>Pseudomonadati</taxon>
        <taxon>Pseudomonadota</taxon>
        <taxon>Alphaproteobacteria</taxon>
        <taxon>Acetobacterales</taxon>
        <taxon>Acetobacteraceae</taxon>
        <taxon>Neoroseomonas</taxon>
    </lineage>
</organism>
<feature type="transmembrane region" description="Helical" evidence="8">
    <location>
        <begin position="101"/>
        <end position="130"/>
    </location>
</feature>
<protein>
    <submittedName>
        <fullName evidence="10">NADH/ubiquinone/plastoquinone (Complex I)</fullName>
    </submittedName>
</protein>
<evidence type="ECO:0000256" key="6">
    <source>
        <dbReference type="ARBA" id="ARBA00023136"/>
    </source>
</evidence>
<dbReference type="PANTHER" id="PTHR42682:SF4">
    <property type="entry name" value="NADH-UBIQUINONE_PLASTOQUINONE"/>
    <property type="match status" value="1"/>
</dbReference>